<evidence type="ECO:0000259" key="10">
    <source>
        <dbReference type="PROSITE" id="PS50262"/>
    </source>
</evidence>
<comment type="similarity">
    <text evidence="8">Belongs to the G-protein coupled receptor 1 family.</text>
</comment>
<dbReference type="EMBL" id="JBJQND010000011">
    <property type="protein sequence ID" value="KAL3862605.1"/>
    <property type="molecule type" value="Genomic_DNA"/>
</dbReference>
<keyword evidence="12" id="KW-1185">Reference proteome</keyword>
<evidence type="ECO:0000256" key="1">
    <source>
        <dbReference type="ARBA" id="ARBA00004141"/>
    </source>
</evidence>
<organism evidence="11 12">
    <name type="scientific">Sinanodonta woodiana</name>
    <name type="common">Chinese pond mussel</name>
    <name type="synonym">Anodonta woodiana</name>
    <dbReference type="NCBI Taxonomy" id="1069815"/>
    <lineage>
        <taxon>Eukaryota</taxon>
        <taxon>Metazoa</taxon>
        <taxon>Spiralia</taxon>
        <taxon>Lophotrochozoa</taxon>
        <taxon>Mollusca</taxon>
        <taxon>Bivalvia</taxon>
        <taxon>Autobranchia</taxon>
        <taxon>Heteroconchia</taxon>
        <taxon>Palaeoheterodonta</taxon>
        <taxon>Unionida</taxon>
        <taxon>Unionoidea</taxon>
        <taxon>Unionidae</taxon>
        <taxon>Unioninae</taxon>
        <taxon>Sinanodonta</taxon>
    </lineage>
</organism>
<feature type="transmembrane region" description="Helical" evidence="9">
    <location>
        <begin position="20"/>
        <end position="50"/>
    </location>
</feature>
<keyword evidence="5 9" id="KW-0472">Membrane</keyword>
<sequence length="395" mass="44779">MSDVNNSSLHEAFDNLNARYASALLPLSIIFGFLAFAGLVGNTIALIVFSLSPEYNRSNFKVFAVFLGGIDLVTCITIIPAEIAKHRHYFAFEDGAVCKVKCFLNVFGSGASALTLLLISVERFRRVCKPFSVQLRTRLVIRICFVLIVFALLLACPAAVMCGIEEAPMTNLQGESTKVYVCSADEKYKFSVWRSIYKVTIVLLLGAVSVTCIVMYMFVGRTIFRSRDRLMSSNSFRMRGTTAEENADLKKGKKAENQNDIEPNGLDAVKGTNTRRSSIVGWIINETRRKLSSQSTGSERIGRFPYKTIIWFILTIIFIVTYVLYAALAFNPYVIINLSPRLLTLYLFFFRLYIINSVINPLIYALLDSRFRRSCKRLLHDRFFLDRYYDSPRSP</sequence>
<dbReference type="CDD" id="cd00637">
    <property type="entry name" value="7tm_classA_rhodopsin-like"/>
    <property type="match status" value="1"/>
</dbReference>
<dbReference type="GO" id="GO:0004930">
    <property type="term" value="F:G protein-coupled receptor activity"/>
    <property type="evidence" value="ECO:0007669"/>
    <property type="project" value="UniProtKB-KW"/>
</dbReference>
<dbReference type="GO" id="GO:0016020">
    <property type="term" value="C:membrane"/>
    <property type="evidence" value="ECO:0007669"/>
    <property type="project" value="UniProtKB-SubCell"/>
</dbReference>
<evidence type="ECO:0000256" key="8">
    <source>
        <dbReference type="RuleBase" id="RU000688"/>
    </source>
</evidence>
<dbReference type="Proteomes" id="UP001634394">
    <property type="component" value="Unassembled WGS sequence"/>
</dbReference>
<evidence type="ECO:0000313" key="12">
    <source>
        <dbReference type="Proteomes" id="UP001634394"/>
    </source>
</evidence>
<keyword evidence="6 8" id="KW-0675">Receptor</keyword>
<dbReference type="PROSITE" id="PS00237">
    <property type="entry name" value="G_PROTEIN_RECEP_F1_1"/>
    <property type="match status" value="1"/>
</dbReference>
<dbReference type="SUPFAM" id="SSF81321">
    <property type="entry name" value="Family A G protein-coupled receptor-like"/>
    <property type="match status" value="1"/>
</dbReference>
<comment type="subcellular location">
    <subcellularLocation>
        <location evidence="1">Membrane</location>
        <topology evidence="1">Multi-pass membrane protein</topology>
    </subcellularLocation>
</comment>
<feature type="transmembrane region" description="Helical" evidence="9">
    <location>
        <begin position="196"/>
        <end position="219"/>
    </location>
</feature>
<evidence type="ECO:0000256" key="6">
    <source>
        <dbReference type="ARBA" id="ARBA00023170"/>
    </source>
</evidence>
<evidence type="ECO:0000256" key="2">
    <source>
        <dbReference type="ARBA" id="ARBA00022692"/>
    </source>
</evidence>
<dbReference type="PANTHER" id="PTHR24243:SF224">
    <property type="entry name" value="G-PROTEIN COUPLED RECEPTOR 19-RELATED"/>
    <property type="match status" value="1"/>
</dbReference>
<dbReference type="PRINTS" id="PR00237">
    <property type="entry name" value="GPCRRHODOPSN"/>
</dbReference>
<comment type="caution">
    <text evidence="11">The sequence shown here is derived from an EMBL/GenBank/DDBJ whole genome shotgun (WGS) entry which is preliminary data.</text>
</comment>
<reference evidence="11 12" key="1">
    <citation type="submission" date="2024-11" db="EMBL/GenBank/DDBJ databases">
        <title>Chromosome-level genome assembly of the freshwater bivalve Anodonta woodiana.</title>
        <authorList>
            <person name="Chen X."/>
        </authorList>
    </citation>
    <scope>NUCLEOTIDE SEQUENCE [LARGE SCALE GENOMIC DNA]</scope>
    <source>
        <strain evidence="11">MN2024</strain>
        <tissue evidence="11">Gills</tissue>
    </source>
</reference>
<feature type="transmembrane region" description="Helical" evidence="9">
    <location>
        <begin position="103"/>
        <end position="119"/>
    </location>
</feature>
<dbReference type="InterPro" id="IPR017452">
    <property type="entry name" value="GPCR_Rhodpsn_7TM"/>
</dbReference>
<proteinExistence type="inferred from homology"/>
<feature type="transmembrane region" description="Helical" evidence="9">
    <location>
        <begin position="309"/>
        <end position="330"/>
    </location>
</feature>
<feature type="transmembrane region" description="Helical" evidence="9">
    <location>
        <begin position="139"/>
        <end position="160"/>
    </location>
</feature>
<dbReference type="Pfam" id="PF00001">
    <property type="entry name" value="7tm_1"/>
    <property type="match status" value="1"/>
</dbReference>
<feature type="domain" description="G-protein coupled receptors family 1 profile" evidence="10">
    <location>
        <begin position="41"/>
        <end position="364"/>
    </location>
</feature>
<keyword evidence="7 8" id="KW-0807">Transducer</keyword>
<evidence type="ECO:0000256" key="9">
    <source>
        <dbReference type="SAM" id="Phobius"/>
    </source>
</evidence>
<dbReference type="AlphaFoldDB" id="A0ABD3VMJ5"/>
<evidence type="ECO:0000256" key="7">
    <source>
        <dbReference type="ARBA" id="ARBA00023224"/>
    </source>
</evidence>
<keyword evidence="3 9" id="KW-1133">Transmembrane helix</keyword>
<keyword evidence="2 8" id="KW-0812">Transmembrane</keyword>
<feature type="transmembrane region" description="Helical" evidence="9">
    <location>
        <begin position="62"/>
        <end position="83"/>
    </location>
</feature>
<accession>A0ABD3VMJ5</accession>
<keyword evidence="4 8" id="KW-0297">G-protein coupled receptor</keyword>
<gene>
    <name evidence="11" type="ORF">ACJMK2_008562</name>
</gene>
<dbReference type="InterPro" id="IPR000276">
    <property type="entry name" value="GPCR_Rhodpsn"/>
</dbReference>
<evidence type="ECO:0000256" key="5">
    <source>
        <dbReference type="ARBA" id="ARBA00023136"/>
    </source>
</evidence>
<evidence type="ECO:0000313" key="11">
    <source>
        <dbReference type="EMBL" id="KAL3862605.1"/>
    </source>
</evidence>
<evidence type="ECO:0000256" key="4">
    <source>
        <dbReference type="ARBA" id="ARBA00023040"/>
    </source>
</evidence>
<dbReference type="PANTHER" id="PTHR24243">
    <property type="entry name" value="G-PROTEIN COUPLED RECEPTOR"/>
    <property type="match status" value="1"/>
</dbReference>
<evidence type="ECO:0000256" key="3">
    <source>
        <dbReference type="ARBA" id="ARBA00022989"/>
    </source>
</evidence>
<protein>
    <recommendedName>
        <fullName evidence="10">G-protein coupled receptors family 1 profile domain-containing protein</fullName>
    </recommendedName>
</protein>
<dbReference type="PROSITE" id="PS50262">
    <property type="entry name" value="G_PROTEIN_RECEP_F1_2"/>
    <property type="match status" value="1"/>
</dbReference>
<name>A0ABD3VMJ5_SINWO</name>
<dbReference type="Gene3D" id="1.20.1070.10">
    <property type="entry name" value="Rhodopsin 7-helix transmembrane proteins"/>
    <property type="match status" value="1"/>
</dbReference>
<feature type="transmembrane region" description="Helical" evidence="9">
    <location>
        <begin position="342"/>
        <end position="367"/>
    </location>
</feature>